<sequence length="168" mass="19217">MTDTPRISGTSFERPDGLDAPIVPRIIKWASRLNVVVYRATGGWIGGTWRIGSAFPRGVPVCLLTTTGRRSGRPRTQPLLQLVDGERVILVASQGGLPKNPLWYRNLQVEAEVSIQIRRRVRRMRARTADPEERKELWPRLVEMYADFDRYQAWTDRQIPVVICEPVP</sequence>
<dbReference type="EMBL" id="PENI01000054">
    <property type="protein sequence ID" value="RMB79754.1"/>
    <property type="molecule type" value="Genomic_DNA"/>
</dbReference>
<comment type="similarity">
    <text evidence="1">Belongs to the F420H(2)-dependent quinone reductase family.</text>
</comment>
<accession>A0A3M0HT71</accession>
<dbReference type="PANTHER" id="PTHR39428:SF3">
    <property type="entry name" value="DEAZAFLAVIN-DEPENDENT NITROREDUCTASE"/>
    <property type="match status" value="1"/>
</dbReference>
<dbReference type="InterPro" id="IPR012349">
    <property type="entry name" value="Split_barrel_FMN-bd"/>
</dbReference>
<dbReference type="OrthoDB" id="8225825at2"/>
<evidence type="ECO:0000313" key="4">
    <source>
        <dbReference type="Proteomes" id="UP000270471"/>
    </source>
</evidence>
<comment type="caution">
    <text evidence="3">The sequence shown here is derived from an EMBL/GenBank/DDBJ whole genome shotgun (WGS) entry which is preliminary data.</text>
</comment>
<evidence type="ECO:0000313" key="3">
    <source>
        <dbReference type="EMBL" id="RMB79754.1"/>
    </source>
</evidence>
<dbReference type="GO" id="GO:0070967">
    <property type="term" value="F:coenzyme F420 binding"/>
    <property type="evidence" value="ECO:0007669"/>
    <property type="project" value="TreeGrafter"/>
</dbReference>
<protein>
    <submittedName>
        <fullName evidence="3">Nitroreductase</fullName>
    </submittedName>
</protein>
<dbReference type="GO" id="GO:0005886">
    <property type="term" value="C:plasma membrane"/>
    <property type="evidence" value="ECO:0007669"/>
    <property type="project" value="TreeGrafter"/>
</dbReference>
<dbReference type="RefSeq" id="WP_121895389.1">
    <property type="nucleotide sequence ID" value="NZ_PENI01000054.1"/>
</dbReference>
<evidence type="ECO:0000256" key="2">
    <source>
        <dbReference type="ARBA" id="ARBA00049106"/>
    </source>
</evidence>
<dbReference type="GO" id="GO:0016491">
    <property type="term" value="F:oxidoreductase activity"/>
    <property type="evidence" value="ECO:0007669"/>
    <property type="project" value="InterPro"/>
</dbReference>
<reference evidence="3 4" key="1">
    <citation type="submission" date="2017-11" db="EMBL/GenBank/DDBJ databases">
        <title>Draft genome of actinobacteria isolated from guarana (Paullinia cupana (Mart.) Ducke.</title>
        <authorList>
            <person name="Siqueira K.A."/>
            <person name="Liotti R.G."/>
            <person name="Mendes T.A.O."/>
            <person name="Soares M.A."/>
        </authorList>
    </citation>
    <scope>NUCLEOTIDE SEQUENCE [LARGE SCALE GENOMIC DNA]</scope>
    <source>
        <strain evidence="3 4">193</strain>
    </source>
</reference>
<comment type="catalytic activity">
    <reaction evidence="2">
        <text>oxidized coenzyme F420-(gamma-L-Glu)(n) + a quinol + H(+) = reduced coenzyme F420-(gamma-L-Glu)(n) + a quinone</text>
        <dbReference type="Rhea" id="RHEA:39663"/>
        <dbReference type="Rhea" id="RHEA-COMP:12939"/>
        <dbReference type="Rhea" id="RHEA-COMP:14378"/>
        <dbReference type="ChEBI" id="CHEBI:15378"/>
        <dbReference type="ChEBI" id="CHEBI:24646"/>
        <dbReference type="ChEBI" id="CHEBI:132124"/>
        <dbReference type="ChEBI" id="CHEBI:133980"/>
        <dbReference type="ChEBI" id="CHEBI:139511"/>
    </reaction>
</comment>
<proteinExistence type="inferred from homology"/>
<evidence type="ECO:0000256" key="1">
    <source>
        <dbReference type="ARBA" id="ARBA00008710"/>
    </source>
</evidence>
<gene>
    <name evidence="3" type="ORF">CTZ28_43790</name>
</gene>
<dbReference type="PANTHER" id="PTHR39428">
    <property type="entry name" value="F420H(2)-DEPENDENT QUINONE REDUCTASE RV1261C"/>
    <property type="match status" value="1"/>
</dbReference>
<keyword evidence="4" id="KW-1185">Reference proteome</keyword>
<dbReference type="Pfam" id="PF04075">
    <property type="entry name" value="F420H2_quin_red"/>
    <property type="match status" value="1"/>
</dbReference>
<organism evidence="3 4">
    <name type="scientific">Streptomyces shenzhenensis</name>
    <dbReference type="NCBI Taxonomy" id="943815"/>
    <lineage>
        <taxon>Bacteria</taxon>
        <taxon>Bacillati</taxon>
        <taxon>Actinomycetota</taxon>
        <taxon>Actinomycetes</taxon>
        <taxon>Kitasatosporales</taxon>
        <taxon>Streptomycetaceae</taxon>
        <taxon>Streptomyces</taxon>
    </lineage>
</organism>
<dbReference type="Proteomes" id="UP000270471">
    <property type="component" value="Unassembled WGS sequence"/>
</dbReference>
<dbReference type="AlphaFoldDB" id="A0A3M0HT71"/>
<dbReference type="Gene3D" id="2.30.110.10">
    <property type="entry name" value="Electron Transport, Fmn-binding Protein, Chain A"/>
    <property type="match status" value="1"/>
</dbReference>
<dbReference type="NCBIfam" id="TIGR00026">
    <property type="entry name" value="hi_GC_TIGR00026"/>
    <property type="match status" value="1"/>
</dbReference>
<dbReference type="InterPro" id="IPR004378">
    <property type="entry name" value="F420H2_quin_Rdtase"/>
</dbReference>
<name>A0A3M0HT71_9ACTN</name>
<dbReference type="SUPFAM" id="SSF50475">
    <property type="entry name" value="FMN-binding split barrel"/>
    <property type="match status" value="1"/>
</dbReference>